<proteinExistence type="predicted"/>
<feature type="transmembrane region" description="Helical" evidence="1">
    <location>
        <begin position="222"/>
        <end position="240"/>
    </location>
</feature>
<accession>S0EXW7</accession>
<keyword evidence="1" id="KW-0812">Transmembrane</keyword>
<protein>
    <submittedName>
        <fullName evidence="3">Predicted acyltransferases</fullName>
    </submittedName>
</protein>
<evidence type="ECO:0000313" key="3">
    <source>
        <dbReference type="EMBL" id="CCW36544.1"/>
    </source>
</evidence>
<dbReference type="GO" id="GO:0000271">
    <property type="term" value="P:polysaccharide biosynthetic process"/>
    <property type="evidence" value="ECO:0007669"/>
    <property type="project" value="TreeGrafter"/>
</dbReference>
<dbReference type="RefSeq" id="WP_016484050.1">
    <property type="nucleotide sequence ID" value="NC_021487.1"/>
</dbReference>
<keyword evidence="3" id="KW-0012">Acyltransferase</keyword>
<evidence type="ECO:0000313" key="4">
    <source>
        <dbReference type="Proteomes" id="UP000014227"/>
    </source>
</evidence>
<dbReference type="KEGG" id="ccz:CCALI_02756"/>
<gene>
    <name evidence="3" type="ORF">CCALI_02756</name>
</gene>
<dbReference type="GO" id="GO:0016020">
    <property type="term" value="C:membrane"/>
    <property type="evidence" value="ECO:0007669"/>
    <property type="project" value="TreeGrafter"/>
</dbReference>
<dbReference type="Proteomes" id="UP000014227">
    <property type="component" value="Chromosome I"/>
</dbReference>
<keyword evidence="3" id="KW-0808">Transferase</keyword>
<dbReference type="OrthoDB" id="572802at2"/>
<dbReference type="InterPro" id="IPR050879">
    <property type="entry name" value="Acyltransferase_3"/>
</dbReference>
<keyword evidence="4" id="KW-1185">Reference proteome</keyword>
<organism evidence="3 4">
    <name type="scientific">Chthonomonas calidirosea (strain DSM 23976 / ICMP 18418 / T49)</name>
    <dbReference type="NCBI Taxonomy" id="1303518"/>
    <lineage>
        <taxon>Bacteria</taxon>
        <taxon>Bacillati</taxon>
        <taxon>Armatimonadota</taxon>
        <taxon>Chthonomonadia</taxon>
        <taxon>Chthonomonadales</taxon>
        <taxon>Chthonomonadaceae</taxon>
        <taxon>Chthonomonas</taxon>
    </lineage>
</organism>
<dbReference type="InParanoid" id="S0EXW7"/>
<dbReference type="AlphaFoldDB" id="S0EXW7"/>
<feature type="transmembrane region" description="Helical" evidence="1">
    <location>
        <begin position="247"/>
        <end position="265"/>
    </location>
</feature>
<feature type="transmembrane region" description="Helical" evidence="1">
    <location>
        <begin position="65"/>
        <end position="85"/>
    </location>
</feature>
<dbReference type="PATRIC" id="fig|1303518.3.peg.2861"/>
<evidence type="ECO:0000259" key="2">
    <source>
        <dbReference type="Pfam" id="PF01757"/>
    </source>
</evidence>
<dbReference type="EMBL" id="HF951689">
    <property type="protein sequence ID" value="CCW36544.1"/>
    <property type="molecule type" value="Genomic_DNA"/>
</dbReference>
<feature type="transmembrane region" description="Helical" evidence="1">
    <location>
        <begin position="164"/>
        <end position="186"/>
    </location>
</feature>
<feature type="transmembrane region" description="Helical" evidence="1">
    <location>
        <begin position="198"/>
        <end position="216"/>
    </location>
</feature>
<dbReference type="GO" id="GO:0016747">
    <property type="term" value="F:acyltransferase activity, transferring groups other than amino-acyl groups"/>
    <property type="evidence" value="ECO:0007669"/>
    <property type="project" value="InterPro"/>
</dbReference>
<feature type="transmembrane region" description="Helical" evidence="1">
    <location>
        <begin position="277"/>
        <end position="295"/>
    </location>
</feature>
<feature type="transmembrane region" description="Helical" evidence="1">
    <location>
        <begin position="307"/>
        <end position="328"/>
    </location>
</feature>
<name>S0EXW7_CHTCT</name>
<sequence length="400" mass="45048">MTPTIKSQNLADTPRTSGPYFSLDAWRGVASLWVLGFHAASQFHPEHAVVPLNVLYTLMSFGGRGVQLFFVISGFCILSAAVANLNRDKNPIGYLKARIRRIYPTYWASLILTLLLALAIAFLAHHGYLSQSHLAERLPNSHQAPLFWLSNVTLTTPSFHQIDLIGPAWTLCYEVAFYVIVGLALWGVISRRQDEETLLLALHGLALLCLLALLLLPTPPPFPFDLWPQFGLGIVVYDAIKFPHRGRARLMLLLSGFAILALSSLKPYEVIGGHRLYIFPSFAICWIFAVLLIWLHRHDKRLVKSALLRPLFAVGAFSYSLYITHILIVGTMHQLMTKLHLSSAGYPYLLFFLTVVSAVGFAWAFYLVFERPFISKRRQQIVQTIHHVPMEPLPPVKEIS</sequence>
<dbReference type="PANTHER" id="PTHR23028:SF53">
    <property type="entry name" value="ACYL_TRANSF_3 DOMAIN-CONTAINING PROTEIN"/>
    <property type="match status" value="1"/>
</dbReference>
<keyword evidence="1" id="KW-0472">Membrane</keyword>
<reference evidence="4" key="1">
    <citation type="submission" date="2013-03" db="EMBL/GenBank/DDBJ databases">
        <title>Genome sequence of Chthonomonas calidirosea, the first sequenced genome from the Armatimonadetes phylum (formally candidate division OP10).</title>
        <authorList>
            <person name="Lee K.C.Y."/>
            <person name="Morgan X.C."/>
            <person name="Dunfield P.F."/>
            <person name="Tamas I."/>
            <person name="Houghton K.M."/>
            <person name="Vyssotski M."/>
            <person name="Ryan J.L.J."/>
            <person name="Lagutin K."/>
            <person name="McDonald I.R."/>
            <person name="Stott M.B."/>
        </authorList>
    </citation>
    <scope>NUCLEOTIDE SEQUENCE [LARGE SCALE GENOMIC DNA]</scope>
    <source>
        <strain evidence="4">DSM 23976 / ICMP 18418 / T49</strain>
    </source>
</reference>
<keyword evidence="1" id="KW-1133">Transmembrane helix</keyword>
<dbReference type="InterPro" id="IPR002656">
    <property type="entry name" value="Acyl_transf_3_dom"/>
</dbReference>
<dbReference type="STRING" id="454171.CP488_01331"/>
<feature type="domain" description="Acyltransferase 3" evidence="2">
    <location>
        <begin position="22"/>
        <end position="366"/>
    </location>
</feature>
<dbReference type="PANTHER" id="PTHR23028">
    <property type="entry name" value="ACETYLTRANSFERASE"/>
    <property type="match status" value="1"/>
</dbReference>
<evidence type="ECO:0000256" key="1">
    <source>
        <dbReference type="SAM" id="Phobius"/>
    </source>
</evidence>
<feature type="transmembrane region" description="Helical" evidence="1">
    <location>
        <begin position="106"/>
        <end position="128"/>
    </location>
</feature>
<dbReference type="Pfam" id="PF01757">
    <property type="entry name" value="Acyl_transf_3"/>
    <property type="match status" value="1"/>
</dbReference>
<dbReference type="eggNOG" id="COG1835">
    <property type="taxonomic scope" value="Bacteria"/>
</dbReference>
<dbReference type="HOGENOM" id="CLU_005679_2_4_0"/>
<feature type="transmembrane region" description="Helical" evidence="1">
    <location>
        <begin position="348"/>
        <end position="369"/>
    </location>
</feature>